<name>A0A8T2L1A7_ASTMX</name>
<protein>
    <submittedName>
        <fullName evidence="2">Proline and serine-rich protein 3</fullName>
    </submittedName>
</protein>
<dbReference type="EMBL" id="JAICCE010000018">
    <property type="protein sequence ID" value="KAG9264939.1"/>
    <property type="molecule type" value="Genomic_DNA"/>
</dbReference>
<evidence type="ECO:0000313" key="3">
    <source>
        <dbReference type="Proteomes" id="UP000752171"/>
    </source>
</evidence>
<feature type="compositionally biased region" description="Polar residues" evidence="1">
    <location>
        <begin position="86"/>
        <end position="100"/>
    </location>
</feature>
<dbReference type="Proteomes" id="UP000752171">
    <property type="component" value="Unassembled WGS sequence"/>
</dbReference>
<feature type="compositionally biased region" description="Basic and acidic residues" evidence="1">
    <location>
        <begin position="505"/>
        <end position="546"/>
    </location>
</feature>
<feature type="compositionally biased region" description="Polar residues" evidence="1">
    <location>
        <begin position="200"/>
        <end position="219"/>
    </location>
</feature>
<feature type="compositionally biased region" description="Polar residues" evidence="1">
    <location>
        <begin position="427"/>
        <end position="442"/>
    </location>
</feature>
<feature type="compositionally biased region" description="Polar residues" evidence="1">
    <location>
        <begin position="612"/>
        <end position="628"/>
    </location>
</feature>
<accession>A0A8T2L1A7</accession>
<feature type="compositionally biased region" description="Basic and acidic residues" evidence="1">
    <location>
        <begin position="560"/>
        <end position="581"/>
    </location>
</feature>
<feature type="compositionally biased region" description="Low complexity" evidence="1">
    <location>
        <begin position="166"/>
        <end position="182"/>
    </location>
</feature>
<dbReference type="OrthoDB" id="2390104at2759"/>
<evidence type="ECO:0000256" key="1">
    <source>
        <dbReference type="SAM" id="MobiDB-lite"/>
    </source>
</evidence>
<feature type="compositionally biased region" description="Pro residues" evidence="1">
    <location>
        <begin position="630"/>
        <end position="644"/>
    </location>
</feature>
<feature type="region of interest" description="Disordered" evidence="1">
    <location>
        <begin position="160"/>
        <end position="221"/>
    </location>
</feature>
<dbReference type="OMA" id="SPPGFFW"/>
<gene>
    <name evidence="2" type="primary">PROSER3</name>
    <name evidence="2" type="ORF">AMEX_G21284</name>
</gene>
<feature type="compositionally biased region" description="Polar residues" evidence="1">
    <location>
        <begin position="486"/>
        <end position="495"/>
    </location>
</feature>
<dbReference type="InterPro" id="IPR037646">
    <property type="entry name" value="PROSER3"/>
</dbReference>
<dbReference type="AlphaFoldDB" id="A0A8T2L1A7"/>
<dbReference type="PANTHER" id="PTHR22045">
    <property type="entry name" value="PROLINE AND SERINE-RICH PROTEIN 3"/>
    <property type="match status" value="1"/>
</dbReference>
<feature type="region of interest" description="Disordered" evidence="1">
    <location>
        <begin position="1"/>
        <end position="68"/>
    </location>
</feature>
<feature type="compositionally biased region" description="Basic and acidic residues" evidence="1">
    <location>
        <begin position="183"/>
        <end position="199"/>
    </location>
</feature>
<feature type="compositionally biased region" description="Polar residues" evidence="1">
    <location>
        <begin position="350"/>
        <end position="363"/>
    </location>
</feature>
<proteinExistence type="predicted"/>
<feature type="region of interest" description="Disordered" evidence="1">
    <location>
        <begin position="424"/>
        <end position="649"/>
    </location>
</feature>
<feature type="compositionally biased region" description="Polar residues" evidence="1">
    <location>
        <begin position="370"/>
        <end position="386"/>
    </location>
</feature>
<dbReference type="PANTHER" id="PTHR22045:SF6">
    <property type="entry name" value="PROLINE AND SERINE-RICH PROTEIN 3"/>
    <property type="match status" value="1"/>
</dbReference>
<feature type="region of interest" description="Disordered" evidence="1">
    <location>
        <begin position="349"/>
        <end position="390"/>
    </location>
</feature>
<feature type="compositionally biased region" description="Low complexity" evidence="1">
    <location>
        <begin position="101"/>
        <end position="113"/>
    </location>
</feature>
<comment type="caution">
    <text evidence="2">The sequence shown here is derived from an EMBL/GenBank/DDBJ whole genome shotgun (WGS) entry which is preliminary data.</text>
</comment>
<sequence>MKSSDPVFTRHNPFPPEPHFTRAHYNPSRAKKIPKQQKRLALSPVRFDQLASSPDSSPHAAALSPEDQRFLKGSRRVVFCPPPSVKDQQIFSESWPSTDQSSSPASVTISSSSEPQALTADHTEPSGTQESSVLAKYIERFRYGRPQSREERQRVTTALDGHPLWSMSSSSPQPSSSTPTQISKEHFRGSHELRSDRNDGTGSMRSPAEQSRANRSLSSPRGLLDLSALDLSDSSHCEPAEPEILQLQEGASRLLQKSENSLSSGSSGLPISSEGLGCTDFSSPVSVDEPVRRPIVPGLMDTANLLSASSVSRGGLIPAPSMLGTRGSRTRPEDDILFQWRLRRKMEQARQWSETSSHTSSFHQPPLSRLAQQPSPVSADPSQTAVYSPAPAAERPAAVSISACSAYQPALPVSSTTICTELHPETSKQTPDDPTTFSSSVPLPQPAKQRTTVHHQGPSNFPQCHPRASGSPSGSSVEPCKKHHTQSLPSPQPSEWTDGEQYGYQHREDKQTKGKLVVERSRTKVAKESRKKQLDRHVGYGNDDNKGNQINSKASNRHGRGQERVSCKAKGTRRENRRHSEGLSSGDHAPPPSPIHNTLGQVVSEVLFLGTDSPTQSRTPCSSDSSRLTPLPPPQSPAPPPQSVPQPSEVIGQLMQEAQDSDGLEFEDDPLLLVLRQQRKWVKEQLREVDATLDELNED</sequence>
<organism evidence="2 3">
    <name type="scientific">Astyanax mexicanus</name>
    <name type="common">Blind cave fish</name>
    <name type="synonym">Astyanax fasciatus mexicanus</name>
    <dbReference type="NCBI Taxonomy" id="7994"/>
    <lineage>
        <taxon>Eukaryota</taxon>
        <taxon>Metazoa</taxon>
        <taxon>Chordata</taxon>
        <taxon>Craniata</taxon>
        <taxon>Vertebrata</taxon>
        <taxon>Euteleostomi</taxon>
        <taxon>Actinopterygii</taxon>
        <taxon>Neopterygii</taxon>
        <taxon>Teleostei</taxon>
        <taxon>Ostariophysi</taxon>
        <taxon>Characiformes</taxon>
        <taxon>Characoidei</taxon>
        <taxon>Acestrorhamphidae</taxon>
        <taxon>Acestrorhamphinae</taxon>
        <taxon>Astyanax</taxon>
    </lineage>
</organism>
<reference evidence="2 3" key="1">
    <citation type="submission" date="2021-07" db="EMBL/GenBank/DDBJ databases">
        <authorList>
            <person name="Imarazene B."/>
            <person name="Zahm M."/>
            <person name="Klopp C."/>
            <person name="Cabau C."/>
            <person name="Beille S."/>
            <person name="Jouanno E."/>
            <person name="Castinel A."/>
            <person name="Lluch J."/>
            <person name="Gil L."/>
            <person name="Kuchtly C."/>
            <person name="Lopez Roques C."/>
            <person name="Donnadieu C."/>
            <person name="Parrinello H."/>
            <person name="Journot L."/>
            <person name="Du K."/>
            <person name="Schartl M."/>
            <person name="Retaux S."/>
            <person name="Guiguen Y."/>
        </authorList>
    </citation>
    <scope>NUCLEOTIDE SEQUENCE [LARGE SCALE GENOMIC DNA]</scope>
    <source>
        <strain evidence="2">Pach_M1</strain>
        <tissue evidence="2">Testis</tissue>
    </source>
</reference>
<feature type="compositionally biased region" description="Basic residues" evidence="1">
    <location>
        <begin position="29"/>
        <end position="38"/>
    </location>
</feature>
<feature type="compositionally biased region" description="Low complexity" evidence="1">
    <location>
        <begin position="51"/>
        <end position="65"/>
    </location>
</feature>
<feature type="region of interest" description="Disordered" evidence="1">
    <location>
        <begin position="82"/>
        <end position="133"/>
    </location>
</feature>
<evidence type="ECO:0000313" key="2">
    <source>
        <dbReference type="EMBL" id="KAG9264939.1"/>
    </source>
</evidence>